<proteinExistence type="predicted"/>
<reference evidence="1 2" key="1">
    <citation type="submission" date="2021-01" db="EMBL/GenBank/DDBJ databases">
        <title>WGS of actinomycetes isolated from Thailand.</title>
        <authorList>
            <person name="Thawai C."/>
        </authorList>
    </citation>
    <scope>NUCLEOTIDE SEQUENCE [LARGE SCALE GENOMIC DNA]</scope>
    <source>
        <strain evidence="1 2">CH5-8</strain>
    </source>
</reference>
<dbReference type="EMBL" id="JAERRH010000003">
    <property type="protein sequence ID" value="MBL1104920.1"/>
    <property type="molecule type" value="Genomic_DNA"/>
</dbReference>
<comment type="caution">
    <text evidence="1">The sequence shown here is derived from an EMBL/GenBank/DDBJ whole genome shotgun (WGS) entry which is preliminary data.</text>
</comment>
<evidence type="ECO:0008006" key="3">
    <source>
        <dbReference type="Google" id="ProtNLM"/>
    </source>
</evidence>
<accession>A0ABS1NYR3</accession>
<gene>
    <name evidence="1" type="ORF">JK361_09990</name>
</gene>
<dbReference type="Proteomes" id="UP000621386">
    <property type="component" value="Unassembled WGS sequence"/>
</dbReference>
<organism evidence="1 2">
    <name type="scientific">Streptomyces musisoli</name>
    <dbReference type="NCBI Taxonomy" id="2802280"/>
    <lineage>
        <taxon>Bacteria</taxon>
        <taxon>Bacillati</taxon>
        <taxon>Actinomycetota</taxon>
        <taxon>Actinomycetes</taxon>
        <taxon>Kitasatosporales</taxon>
        <taxon>Streptomycetaceae</taxon>
        <taxon>Streptomyces</taxon>
    </lineage>
</organism>
<evidence type="ECO:0000313" key="2">
    <source>
        <dbReference type="Proteomes" id="UP000621386"/>
    </source>
</evidence>
<protein>
    <recommendedName>
        <fullName evidence="3">Phage protein</fullName>
    </recommendedName>
</protein>
<dbReference type="RefSeq" id="WP_201815361.1">
    <property type="nucleotide sequence ID" value="NZ_JAERRH010000003.1"/>
</dbReference>
<keyword evidence="2" id="KW-1185">Reference proteome</keyword>
<evidence type="ECO:0000313" key="1">
    <source>
        <dbReference type="EMBL" id="MBL1104920.1"/>
    </source>
</evidence>
<sequence>MDRETIALNEFIGNRIQEIAEDAWENHRVMRITGENGRVIQLGSGAVWERWTCEADHGFGPCHEPLLTLDQAATLVGQPVDFCLISPAMTPIEIQVLDESYGFQLTELYHLSDVVTEFKKAQG</sequence>
<name>A0ABS1NYR3_9ACTN</name>